<sequence length="433" mass="49525">MNKSEDWAFEEKLRESLGAPSKADFDHWRSRHENAIAYLNPIVTKNYRSRRSMIVRLTSVAMGILILFALVAFIDFEQQSFARTVKAIDKATTITWTRTVYSRATSEDGKRTWIRTEPRSEWAYRSPNLYRNTLYDEEGNVRSVEIIDTLLNKALHLDIQRKKATWLNKPEQFGPGGPFESVKNILLNKPIELVGQKELNGVKVNVFRYRRDTKVIDERTRTTDIWLDAKTKQLVRMYSPGASIFNLVTDPDRDKPAEKRLSKASMLGSMTGNIVFDAKLDPELFSLIPPQGFEIAVAAPKPTVTESELIEWLGVTARYNGGMFFDTYRGFDLEPYNKVVEKGKANRTEDEQKMVEVQTKHLHNGNGVVMPSFANEYAVNGRFRYLGKGVKLGSTDRIVMFYKLKSTGTYRAIYGDLTVKDVVPEDLPLPVRE</sequence>
<evidence type="ECO:0000313" key="2">
    <source>
        <dbReference type="EMBL" id="QDT97484.1"/>
    </source>
</evidence>
<dbReference type="EMBL" id="CP037920">
    <property type="protein sequence ID" value="QDT97484.1"/>
    <property type="molecule type" value="Genomic_DNA"/>
</dbReference>
<dbReference type="AlphaFoldDB" id="A0A517VWV6"/>
<evidence type="ECO:0000313" key="3">
    <source>
        <dbReference type="Proteomes" id="UP000318704"/>
    </source>
</evidence>
<dbReference type="KEGG" id="gaw:V144x_29590"/>
<gene>
    <name evidence="2" type="ORF">V144x_29590</name>
</gene>
<protein>
    <submittedName>
        <fullName evidence="2">Uncharacterized protein</fullName>
    </submittedName>
</protein>
<keyword evidence="1" id="KW-1133">Transmembrane helix</keyword>
<proteinExistence type="predicted"/>
<keyword evidence="1" id="KW-0812">Transmembrane</keyword>
<name>A0A517VWV6_9PLAN</name>
<evidence type="ECO:0000256" key="1">
    <source>
        <dbReference type="SAM" id="Phobius"/>
    </source>
</evidence>
<feature type="transmembrane region" description="Helical" evidence="1">
    <location>
        <begin position="54"/>
        <end position="74"/>
    </location>
</feature>
<dbReference type="RefSeq" id="WP_144985830.1">
    <property type="nucleotide sequence ID" value="NZ_CP037920.1"/>
</dbReference>
<keyword evidence="1" id="KW-0472">Membrane</keyword>
<organism evidence="2 3">
    <name type="scientific">Gimesia aquarii</name>
    <dbReference type="NCBI Taxonomy" id="2527964"/>
    <lineage>
        <taxon>Bacteria</taxon>
        <taxon>Pseudomonadati</taxon>
        <taxon>Planctomycetota</taxon>
        <taxon>Planctomycetia</taxon>
        <taxon>Planctomycetales</taxon>
        <taxon>Planctomycetaceae</taxon>
        <taxon>Gimesia</taxon>
    </lineage>
</organism>
<reference evidence="2 3" key="1">
    <citation type="submission" date="2019-03" db="EMBL/GenBank/DDBJ databases">
        <title>Deep-cultivation of Planctomycetes and their phenomic and genomic characterization uncovers novel biology.</title>
        <authorList>
            <person name="Wiegand S."/>
            <person name="Jogler M."/>
            <person name="Boedeker C."/>
            <person name="Pinto D."/>
            <person name="Vollmers J."/>
            <person name="Rivas-Marin E."/>
            <person name="Kohn T."/>
            <person name="Peeters S.H."/>
            <person name="Heuer A."/>
            <person name="Rast P."/>
            <person name="Oberbeckmann S."/>
            <person name="Bunk B."/>
            <person name="Jeske O."/>
            <person name="Meyerdierks A."/>
            <person name="Storesund J.E."/>
            <person name="Kallscheuer N."/>
            <person name="Luecker S."/>
            <person name="Lage O.M."/>
            <person name="Pohl T."/>
            <person name="Merkel B.J."/>
            <person name="Hornburger P."/>
            <person name="Mueller R.-W."/>
            <person name="Bruemmer F."/>
            <person name="Labrenz M."/>
            <person name="Spormann A.M."/>
            <person name="Op den Camp H."/>
            <person name="Overmann J."/>
            <person name="Amann R."/>
            <person name="Jetten M.S.M."/>
            <person name="Mascher T."/>
            <person name="Medema M.H."/>
            <person name="Devos D.P."/>
            <person name="Kaster A.-K."/>
            <person name="Ovreas L."/>
            <person name="Rohde M."/>
            <person name="Galperin M.Y."/>
            <person name="Jogler C."/>
        </authorList>
    </citation>
    <scope>NUCLEOTIDE SEQUENCE [LARGE SCALE GENOMIC DNA]</scope>
    <source>
        <strain evidence="2 3">V144</strain>
    </source>
</reference>
<accession>A0A517VWV6</accession>
<dbReference type="Proteomes" id="UP000318704">
    <property type="component" value="Chromosome"/>
</dbReference>